<feature type="domain" description="PNPLA" evidence="6">
    <location>
        <begin position="53"/>
        <end position="263"/>
    </location>
</feature>
<keyword evidence="2 4" id="KW-0442">Lipid degradation</keyword>
<evidence type="ECO:0000313" key="8">
    <source>
        <dbReference type="Proteomes" id="UP000269265"/>
    </source>
</evidence>
<dbReference type="EMBL" id="RSED01000013">
    <property type="protein sequence ID" value="RRS03271.1"/>
    <property type="molecule type" value="Genomic_DNA"/>
</dbReference>
<evidence type="ECO:0000256" key="5">
    <source>
        <dbReference type="SAM" id="MobiDB-lite"/>
    </source>
</evidence>
<feature type="short sequence motif" description="DGA/G" evidence="4">
    <location>
        <begin position="250"/>
        <end position="252"/>
    </location>
</feature>
<evidence type="ECO:0000256" key="2">
    <source>
        <dbReference type="ARBA" id="ARBA00022963"/>
    </source>
</evidence>
<feature type="active site" description="Proton acceptor" evidence="4">
    <location>
        <position position="250"/>
    </location>
</feature>
<dbReference type="RefSeq" id="WP_125244363.1">
    <property type="nucleotide sequence ID" value="NZ_RSED01000013.1"/>
</dbReference>
<reference evidence="7 8" key="1">
    <citation type="submission" date="2018-12" db="EMBL/GenBank/DDBJ databases">
        <title>The whole draft genome of Aquabacterium sp. SJQ9.</title>
        <authorList>
            <person name="Sun L."/>
            <person name="Gao X."/>
            <person name="Chen W."/>
            <person name="Huang K."/>
        </authorList>
    </citation>
    <scope>NUCLEOTIDE SEQUENCE [LARGE SCALE GENOMIC DNA]</scope>
    <source>
        <strain evidence="7 8">SJQ9</strain>
    </source>
</reference>
<dbReference type="OrthoDB" id="9770965at2"/>
<organism evidence="7 8">
    <name type="scientific">Aquabacterium soli</name>
    <dbReference type="NCBI Taxonomy" id="2493092"/>
    <lineage>
        <taxon>Bacteria</taxon>
        <taxon>Pseudomonadati</taxon>
        <taxon>Pseudomonadota</taxon>
        <taxon>Betaproteobacteria</taxon>
        <taxon>Burkholderiales</taxon>
        <taxon>Aquabacterium</taxon>
    </lineage>
</organism>
<dbReference type="PANTHER" id="PTHR14226">
    <property type="entry name" value="NEUROPATHY TARGET ESTERASE/SWISS CHEESE D.MELANOGASTER"/>
    <property type="match status" value="1"/>
</dbReference>
<feature type="short sequence motif" description="GXSXG" evidence="4">
    <location>
        <begin position="85"/>
        <end position="89"/>
    </location>
</feature>
<dbReference type="Pfam" id="PF01734">
    <property type="entry name" value="Patatin"/>
    <property type="match status" value="1"/>
</dbReference>
<accession>A0A426V8W1</accession>
<name>A0A426V8W1_9BURK</name>
<keyword evidence="8" id="KW-1185">Reference proteome</keyword>
<evidence type="ECO:0000259" key="6">
    <source>
        <dbReference type="PROSITE" id="PS51635"/>
    </source>
</evidence>
<dbReference type="SUPFAM" id="SSF52151">
    <property type="entry name" value="FabD/lysophospholipase-like"/>
    <property type="match status" value="1"/>
</dbReference>
<sequence length="402" mass="44285">MSPRRTPAKPAPSTSSPLRQNAAASTQSKAPARKAITPRRKKPAPGDRPTVDLALQGGGSHGAFTWGVLDRLLDDDGLNFMGISGTSAGALNGAVMLSAYVQGHAEGGEAEARRRAQQGLRDFWQDVSRHGPIFSPLTIQNGMLRPEFNFDQFPAYQWLNMFTRAFSPYEFNPLNLNPLRDVLQRHVKVEALHQGCQDCGVHLFITATSVRTGQARVFTDQALSVDALLASACLPFVFQAVEIDGEPYWDGGYTGNPALFPLIYNTQAMDILLVKINALMRHDTPTRSMDIIDRLSEITFNTSLIGEMRAIAFVSRLLKEQKLDPGRYKDLRLHMVADDDGLMPYNASSKFNTDWAFLQQLHALGRQAAEGWLAAHRADVGHRSSLQIEDTFLSSAGLSTHP</sequence>
<dbReference type="GO" id="GO:0016787">
    <property type="term" value="F:hydrolase activity"/>
    <property type="evidence" value="ECO:0007669"/>
    <property type="project" value="UniProtKB-UniRule"/>
</dbReference>
<gene>
    <name evidence="7" type="ORF">EIP75_16410</name>
</gene>
<dbReference type="PANTHER" id="PTHR14226:SF78">
    <property type="entry name" value="SLR0060 PROTEIN"/>
    <property type="match status" value="1"/>
</dbReference>
<feature type="compositionally biased region" description="Polar residues" evidence="5">
    <location>
        <begin position="18"/>
        <end position="29"/>
    </location>
</feature>
<dbReference type="Gene3D" id="3.40.1090.10">
    <property type="entry name" value="Cytosolic phospholipase A2 catalytic domain"/>
    <property type="match status" value="2"/>
</dbReference>
<keyword evidence="3 4" id="KW-0443">Lipid metabolism</keyword>
<feature type="short sequence motif" description="GXGXXG" evidence="4">
    <location>
        <begin position="57"/>
        <end position="62"/>
    </location>
</feature>
<evidence type="ECO:0000256" key="4">
    <source>
        <dbReference type="PROSITE-ProRule" id="PRU01161"/>
    </source>
</evidence>
<protein>
    <submittedName>
        <fullName evidence="7">Patatin-like phospholipase family protein</fullName>
    </submittedName>
</protein>
<dbReference type="InterPro" id="IPR050301">
    <property type="entry name" value="NTE"/>
</dbReference>
<feature type="active site" description="Nucleophile" evidence="4">
    <location>
        <position position="87"/>
    </location>
</feature>
<dbReference type="GO" id="GO:0016042">
    <property type="term" value="P:lipid catabolic process"/>
    <property type="evidence" value="ECO:0007669"/>
    <property type="project" value="UniProtKB-UniRule"/>
</dbReference>
<dbReference type="AlphaFoldDB" id="A0A426V8W1"/>
<dbReference type="InterPro" id="IPR016035">
    <property type="entry name" value="Acyl_Trfase/lysoPLipase"/>
</dbReference>
<evidence type="ECO:0000256" key="1">
    <source>
        <dbReference type="ARBA" id="ARBA00022801"/>
    </source>
</evidence>
<keyword evidence="1 4" id="KW-0378">Hydrolase</keyword>
<evidence type="ECO:0000313" key="7">
    <source>
        <dbReference type="EMBL" id="RRS03271.1"/>
    </source>
</evidence>
<feature type="region of interest" description="Disordered" evidence="5">
    <location>
        <begin position="1"/>
        <end position="56"/>
    </location>
</feature>
<dbReference type="Proteomes" id="UP000269265">
    <property type="component" value="Unassembled WGS sequence"/>
</dbReference>
<dbReference type="InterPro" id="IPR002641">
    <property type="entry name" value="PNPLA_dom"/>
</dbReference>
<evidence type="ECO:0000256" key="3">
    <source>
        <dbReference type="ARBA" id="ARBA00023098"/>
    </source>
</evidence>
<proteinExistence type="predicted"/>
<dbReference type="PROSITE" id="PS51635">
    <property type="entry name" value="PNPLA"/>
    <property type="match status" value="1"/>
</dbReference>
<comment type="caution">
    <text evidence="7">The sequence shown here is derived from an EMBL/GenBank/DDBJ whole genome shotgun (WGS) entry which is preliminary data.</text>
</comment>